<evidence type="ECO:0000256" key="6">
    <source>
        <dbReference type="ARBA" id="ARBA00023139"/>
    </source>
</evidence>
<keyword evidence="5" id="KW-0472">Membrane</keyword>
<evidence type="ECO:0000256" key="2">
    <source>
        <dbReference type="ARBA" id="ARBA00007886"/>
    </source>
</evidence>
<keyword evidence="3" id="KW-0309">Germination</keyword>
<dbReference type="EMBL" id="JACXZA010000004">
    <property type="protein sequence ID" value="MBD3920768.1"/>
    <property type="molecule type" value="Genomic_DNA"/>
</dbReference>
<evidence type="ECO:0000256" key="3">
    <source>
        <dbReference type="ARBA" id="ARBA00022544"/>
    </source>
</evidence>
<evidence type="ECO:0000256" key="1">
    <source>
        <dbReference type="ARBA" id="ARBA00004635"/>
    </source>
</evidence>
<evidence type="ECO:0000256" key="4">
    <source>
        <dbReference type="ARBA" id="ARBA00022729"/>
    </source>
</evidence>
<comment type="subcellular location">
    <subcellularLocation>
        <location evidence="1">Membrane</location>
        <topology evidence="1">Lipid-anchor</topology>
    </subcellularLocation>
</comment>
<evidence type="ECO:0000313" key="11">
    <source>
        <dbReference type="EMBL" id="MBD3920768.1"/>
    </source>
</evidence>
<feature type="compositionally biased region" description="Low complexity" evidence="8">
    <location>
        <begin position="59"/>
        <end position="71"/>
    </location>
</feature>
<dbReference type="NCBIfam" id="TIGR02887">
    <property type="entry name" value="spore_ger_x_C"/>
    <property type="match status" value="1"/>
</dbReference>
<dbReference type="Pfam" id="PF05504">
    <property type="entry name" value="Spore_GerAC"/>
    <property type="match status" value="1"/>
</dbReference>
<proteinExistence type="inferred from homology"/>
<evidence type="ECO:0000313" key="12">
    <source>
        <dbReference type="Proteomes" id="UP000609346"/>
    </source>
</evidence>
<evidence type="ECO:0000256" key="8">
    <source>
        <dbReference type="SAM" id="MobiDB-lite"/>
    </source>
</evidence>
<sequence>MQPTCRTLLTLLLSAILLSGCWDRIEINDLAIITAAGVDLTDNDRIKLSVQLFVPSPPSSEQSASGPSSGSTNKTVVRDAIGIDMADATARLQERLSRKVFWGQADVFVFGEKLARKSIKEPLEFLTRHPHPRERANLFVSDGPAENVLKWNTPIERNSAETLREMAILQTGLNVSILQAIEELSEEAHTAVLPVVHILQKDGESSPFISGSATFKDLRMADRLDTSVTRGLLWLRNEIKSATITSPVPQGGGGIASVYLFHASSKLVPSIKNGEWRMRVVIDATGNLNENTSTLDTTKEPNIVKLQQNFKRTLQKRIEETVKIAQKSGVDYLGFAEQFYRHYPKQWNKSKKNWDEIFPKVVVSYDIRLVVARNGLTGDNKTLQQSETP</sequence>
<evidence type="ECO:0000259" key="10">
    <source>
        <dbReference type="Pfam" id="PF25198"/>
    </source>
</evidence>
<name>A0ABR8MXS4_9BACL</name>
<evidence type="ECO:0000256" key="7">
    <source>
        <dbReference type="ARBA" id="ARBA00023288"/>
    </source>
</evidence>
<protein>
    <submittedName>
        <fullName evidence="11">Ger(X)C family spore germination protein</fullName>
    </submittedName>
</protein>
<dbReference type="InterPro" id="IPR008844">
    <property type="entry name" value="Spore_GerAC-like"/>
</dbReference>
<dbReference type="PANTHER" id="PTHR35789">
    <property type="entry name" value="SPORE GERMINATION PROTEIN B3"/>
    <property type="match status" value="1"/>
</dbReference>
<dbReference type="Gene3D" id="6.20.190.10">
    <property type="entry name" value="Nutrient germinant receptor protein C, domain 1"/>
    <property type="match status" value="1"/>
</dbReference>
<gene>
    <name evidence="11" type="ORF">H8B09_18525</name>
</gene>
<dbReference type="PROSITE" id="PS51257">
    <property type="entry name" value="PROKAR_LIPOPROTEIN"/>
    <property type="match status" value="1"/>
</dbReference>
<dbReference type="Proteomes" id="UP000609346">
    <property type="component" value="Unassembled WGS sequence"/>
</dbReference>
<dbReference type="Pfam" id="PF25198">
    <property type="entry name" value="Spore_GerAC_N"/>
    <property type="match status" value="1"/>
</dbReference>
<keyword evidence="6" id="KW-0564">Palmitate</keyword>
<dbReference type="Gene3D" id="3.30.300.210">
    <property type="entry name" value="Nutrient germinant receptor protein C, domain 3"/>
    <property type="match status" value="1"/>
</dbReference>
<feature type="domain" description="Spore germination GerAC-like C-terminal" evidence="9">
    <location>
        <begin position="210"/>
        <end position="375"/>
    </location>
</feature>
<dbReference type="InterPro" id="IPR057336">
    <property type="entry name" value="GerAC_N"/>
</dbReference>
<evidence type="ECO:0000256" key="5">
    <source>
        <dbReference type="ARBA" id="ARBA00023136"/>
    </source>
</evidence>
<keyword evidence="4" id="KW-0732">Signal</keyword>
<feature type="domain" description="Spore germination protein N-terminal" evidence="10">
    <location>
        <begin position="23"/>
        <end position="198"/>
    </location>
</feature>
<keyword evidence="7" id="KW-0449">Lipoprotein</keyword>
<organism evidence="11 12">
    <name type="scientific">Paenibacillus terricola</name>
    <dbReference type="NCBI Taxonomy" id="2763503"/>
    <lineage>
        <taxon>Bacteria</taxon>
        <taxon>Bacillati</taxon>
        <taxon>Bacillota</taxon>
        <taxon>Bacilli</taxon>
        <taxon>Bacillales</taxon>
        <taxon>Paenibacillaceae</taxon>
        <taxon>Paenibacillus</taxon>
    </lineage>
</organism>
<comment type="similarity">
    <text evidence="2">Belongs to the GerABKC lipoprotein family.</text>
</comment>
<dbReference type="InterPro" id="IPR038501">
    <property type="entry name" value="Spore_GerAC_C_sf"/>
</dbReference>
<dbReference type="InterPro" id="IPR046953">
    <property type="entry name" value="Spore_GerAC-like_C"/>
</dbReference>
<keyword evidence="12" id="KW-1185">Reference proteome</keyword>
<accession>A0ABR8MXS4</accession>
<feature type="region of interest" description="Disordered" evidence="8">
    <location>
        <begin position="55"/>
        <end position="74"/>
    </location>
</feature>
<comment type="caution">
    <text evidence="11">The sequence shown here is derived from an EMBL/GenBank/DDBJ whole genome shotgun (WGS) entry which is preliminary data.</text>
</comment>
<dbReference type="PANTHER" id="PTHR35789:SF1">
    <property type="entry name" value="SPORE GERMINATION PROTEIN B3"/>
    <property type="match status" value="1"/>
</dbReference>
<dbReference type="RefSeq" id="WP_191205040.1">
    <property type="nucleotide sequence ID" value="NZ_JACXZA010000004.1"/>
</dbReference>
<evidence type="ECO:0000259" key="9">
    <source>
        <dbReference type="Pfam" id="PF05504"/>
    </source>
</evidence>
<reference evidence="11 12" key="1">
    <citation type="submission" date="2020-09" db="EMBL/GenBank/DDBJ databases">
        <title>Paenibacillus sp. strain PR3 16S rRNA gene Genome sequencing and assembly.</title>
        <authorList>
            <person name="Kim J."/>
        </authorList>
    </citation>
    <scope>NUCLEOTIDE SEQUENCE [LARGE SCALE GENOMIC DNA]</scope>
    <source>
        <strain evidence="11 12">PR3</strain>
    </source>
</reference>